<dbReference type="AlphaFoldDB" id="A0A813IRM7"/>
<comment type="caution">
    <text evidence="1">The sequence shown here is derived from an EMBL/GenBank/DDBJ whole genome shotgun (WGS) entry which is preliminary data.</text>
</comment>
<gene>
    <name evidence="1" type="ORF">PGLA2088_LOCUS10903</name>
</gene>
<evidence type="ECO:0000313" key="2">
    <source>
        <dbReference type="Proteomes" id="UP000626109"/>
    </source>
</evidence>
<sequence>MLQQPIGLVYTVYQTCTCPSALYCAELLVFRKDWEVRINGLREKAARRILGLIGPVPRVVLLEFCGWSLRLSSLLLIRASMLWFRARLDSRYMYAARVFEHSCTYPDTWASMVKKWLETLQAGLSSWQPPVPVETPDQLRSALKRLRQETLLPLAVAREHREWRALTAQQAFLRRAAPTRWALKDLLDAGVPVGHAQAWAQLKLQGYFSAAAEGQFGVRPMYCRLCGKEPETGMHLLTFCEGAANVAACGHRKWTWEPFPAVGPDWLNYVLGNGEPSSCIAAASWAHTLSRAASRNSCQTRVITIEAPSSYVETRDIEGTCSSSTSESD</sequence>
<reference evidence="1" key="1">
    <citation type="submission" date="2021-02" db="EMBL/GenBank/DDBJ databases">
        <authorList>
            <person name="Dougan E. K."/>
            <person name="Rhodes N."/>
            <person name="Thang M."/>
            <person name="Chan C."/>
        </authorList>
    </citation>
    <scope>NUCLEOTIDE SEQUENCE</scope>
</reference>
<dbReference type="EMBL" id="CAJNNW010012404">
    <property type="protein sequence ID" value="CAE8654228.1"/>
    <property type="molecule type" value="Genomic_DNA"/>
</dbReference>
<name>A0A813IRM7_POLGL</name>
<proteinExistence type="predicted"/>
<dbReference type="Proteomes" id="UP000626109">
    <property type="component" value="Unassembled WGS sequence"/>
</dbReference>
<evidence type="ECO:0000313" key="1">
    <source>
        <dbReference type="EMBL" id="CAE8654228.1"/>
    </source>
</evidence>
<protein>
    <submittedName>
        <fullName evidence="1">Uncharacterized protein</fullName>
    </submittedName>
</protein>
<organism evidence="1 2">
    <name type="scientific">Polarella glacialis</name>
    <name type="common">Dinoflagellate</name>
    <dbReference type="NCBI Taxonomy" id="89957"/>
    <lineage>
        <taxon>Eukaryota</taxon>
        <taxon>Sar</taxon>
        <taxon>Alveolata</taxon>
        <taxon>Dinophyceae</taxon>
        <taxon>Suessiales</taxon>
        <taxon>Suessiaceae</taxon>
        <taxon>Polarella</taxon>
    </lineage>
</organism>
<accession>A0A813IRM7</accession>